<dbReference type="Proteomes" id="UP000770717">
    <property type="component" value="Unassembled WGS sequence"/>
</dbReference>
<dbReference type="PROSITE" id="PS01360">
    <property type="entry name" value="ZF_MYND_1"/>
    <property type="match status" value="1"/>
</dbReference>
<gene>
    <name evidence="6" type="ORF">GDO78_011190</name>
</gene>
<reference evidence="6" key="1">
    <citation type="thesis" date="2020" institute="ProQuest LLC" country="789 East Eisenhower Parkway, Ann Arbor, MI, USA">
        <title>Comparative Genomics and Chromosome Evolution.</title>
        <authorList>
            <person name="Mudd A.B."/>
        </authorList>
    </citation>
    <scope>NUCLEOTIDE SEQUENCE</scope>
    <source>
        <strain evidence="6">HN-11 Male</strain>
        <tissue evidence="6">Kidney and liver</tissue>
    </source>
</reference>
<evidence type="ECO:0000259" key="5">
    <source>
        <dbReference type="PROSITE" id="PS50865"/>
    </source>
</evidence>
<dbReference type="AlphaFoldDB" id="A0A8J6F955"/>
<dbReference type="PANTHER" id="PTHR46533:SF1">
    <property type="entry name" value="ZINC FINGER MYND DOMAIN-CONTAINING PROTEIN 12"/>
    <property type="match status" value="1"/>
</dbReference>
<organism evidence="6 7">
    <name type="scientific">Eleutherodactylus coqui</name>
    <name type="common">Puerto Rican coqui</name>
    <dbReference type="NCBI Taxonomy" id="57060"/>
    <lineage>
        <taxon>Eukaryota</taxon>
        <taxon>Metazoa</taxon>
        <taxon>Chordata</taxon>
        <taxon>Craniata</taxon>
        <taxon>Vertebrata</taxon>
        <taxon>Euteleostomi</taxon>
        <taxon>Amphibia</taxon>
        <taxon>Batrachia</taxon>
        <taxon>Anura</taxon>
        <taxon>Neobatrachia</taxon>
        <taxon>Hyloidea</taxon>
        <taxon>Eleutherodactylidae</taxon>
        <taxon>Eleutherodactylinae</taxon>
        <taxon>Eleutherodactylus</taxon>
        <taxon>Eleutherodactylus</taxon>
    </lineage>
</organism>
<name>A0A8J6F955_ELECQ</name>
<dbReference type="InterPro" id="IPR011990">
    <property type="entry name" value="TPR-like_helical_dom_sf"/>
</dbReference>
<comment type="caution">
    <text evidence="6">The sequence shown here is derived from an EMBL/GenBank/DDBJ whole genome shotgun (WGS) entry which is preliminary data.</text>
</comment>
<accession>A0A8J6F955</accession>
<keyword evidence="2 4" id="KW-0863">Zinc-finger</keyword>
<evidence type="ECO:0000313" key="7">
    <source>
        <dbReference type="Proteomes" id="UP000770717"/>
    </source>
</evidence>
<keyword evidence="7" id="KW-1185">Reference proteome</keyword>
<dbReference type="Gene3D" id="6.10.140.2220">
    <property type="match status" value="1"/>
</dbReference>
<dbReference type="SUPFAM" id="SSF144232">
    <property type="entry name" value="HIT/MYND zinc finger-like"/>
    <property type="match status" value="1"/>
</dbReference>
<evidence type="ECO:0000256" key="4">
    <source>
        <dbReference type="PROSITE-ProRule" id="PRU00134"/>
    </source>
</evidence>
<proteinExistence type="predicted"/>
<evidence type="ECO:0000256" key="3">
    <source>
        <dbReference type="ARBA" id="ARBA00022833"/>
    </source>
</evidence>
<feature type="domain" description="MYND-type" evidence="5">
    <location>
        <begin position="17"/>
        <end position="54"/>
    </location>
</feature>
<dbReference type="SUPFAM" id="SSF48452">
    <property type="entry name" value="TPR-like"/>
    <property type="match status" value="1"/>
</dbReference>
<dbReference type="Pfam" id="PF01753">
    <property type="entry name" value="zf-MYND"/>
    <property type="match status" value="1"/>
</dbReference>
<keyword evidence="1" id="KW-0479">Metal-binding</keyword>
<dbReference type="EMBL" id="WNTK01000006">
    <property type="protein sequence ID" value="KAG9482369.1"/>
    <property type="molecule type" value="Genomic_DNA"/>
</dbReference>
<sequence length="370" mass="41772">MANVNPLSNPKGVKRQCELCGSPAYVQCSGCKVTYYCDVGHQRTDWTSIHEKICQLLIPVRTPAPFLNSAAERAHAVDQLLQRKKHLIELTTKEAQRLLYEGHHVDAIPAATHSLSFSVDVYGLRSVELVPVYLILAEANIGLGHLTQAEEYLSHAYWTVLKSTDCSNSIRSKLHRNLGLLYSAKGEFEESLRHLSNDVYFASTVSGPSQISTSGGFFHMANIFFRQNRMDIADSLYSEVTDIWHAHLSRLVEVQIQASLRSVTVWFDDADQEYLDENQEAEALQVLSAIYDIREQAPKKEPNKMAKILHALTMLFFLSRDFNKASEWGKKLLPMTEQLARDDQSDSIAVLIENIEGKLNTKQVAYQQDT</sequence>
<evidence type="ECO:0000256" key="1">
    <source>
        <dbReference type="ARBA" id="ARBA00022723"/>
    </source>
</evidence>
<evidence type="ECO:0000256" key="2">
    <source>
        <dbReference type="ARBA" id="ARBA00022771"/>
    </source>
</evidence>
<dbReference type="GO" id="GO:0008270">
    <property type="term" value="F:zinc ion binding"/>
    <property type="evidence" value="ECO:0007669"/>
    <property type="project" value="UniProtKB-KW"/>
</dbReference>
<dbReference type="OrthoDB" id="3174329at2759"/>
<dbReference type="Gene3D" id="1.25.40.10">
    <property type="entry name" value="Tetratricopeptide repeat domain"/>
    <property type="match status" value="1"/>
</dbReference>
<keyword evidence="3" id="KW-0862">Zinc</keyword>
<evidence type="ECO:0000313" key="6">
    <source>
        <dbReference type="EMBL" id="KAG9482369.1"/>
    </source>
</evidence>
<protein>
    <recommendedName>
        <fullName evidence="5">MYND-type domain-containing protein</fullName>
    </recommendedName>
</protein>
<dbReference type="PROSITE" id="PS50865">
    <property type="entry name" value="ZF_MYND_2"/>
    <property type="match status" value="1"/>
</dbReference>
<dbReference type="InterPro" id="IPR053248">
    <property type="entry name" value="Zinc_finger_MYND_domain"/>
</dbReference>
<dbReference type="PANTHER" id="PTHR46533">
    <property type="entry name" value="ZINC FINGER MYND DOMAIN-CONTAINING PROTEIN 12"/>
    <property type="match status" value="1"/>
</dbReference>
<dbReference type="InterPro" id="IPR002893">
    <property type="entry name" value="Znf_MYND"/>
</dbReference>